<evidence type="ECO:0000313" key="2">
    <source>
        <dbReference type="Proteomes" id="UP001596160"/>
    </source>
</evidence>
<organism evidence="1 2">
    <name type="scientific">Streptomyces amakusaensis</name>
    <dbReference type="NCBI Taxonomy" id="67271"/>
    <lineage>
        <taxon>Bacteria</taxon>
        <taxon>Bacillati</taxon>
        <taxon>Actinomycetota</taxon>
        <taxon>Actinomycetes</taxon>
        <taxon>Kitasatosporales</taxon>
        <taxon>Streptomycetaceae</taxon>
        <taxon>Streptomyces</taxon>
    </lineage>
</organism>
<evidence type="ECO:0000313" key="1">
    <source>
        <dbReference type="EMBL" id="MFC5153096.1"/>
    </source>
</evidence>
<proteinExistence type="predicted"/>
<dbReference type="Proteomes" id="UP001596160">
    <property type="component" value="Unassembled WGS sequence"/>
</dbReference>
<reference evidence="2" key="1">
    <citation type="journal article" date="2019" name="Int. J. Syst. Evol. Microbiol.">
        <title>The Global Catalogue of Microorganisms (GCM) 10K type strain sequencing project: providing services to taxonomists for standard genome sequencing and annotation.</title>
        <authorList>
            <consortium name="The Broad Institute Genomics Platform"/>
            <consortium name="The Broad Institute Genome Sequencing Center for Infectious Disease"/>
            <person name="Wu L."/>
            <person name="Ma J."/>
        </authorList>
    </citation>
    <scope>NUCLEOTIDE SEQUENCE [LARGE SCALE GENOMIC DNA]</scope>
    <source>
        <strain evidence="2">PCU 266</strain>
    </source>
</reference>
<comment type="caution">
    <text evidence="1">The sequence shown here is derived from an EMBL/GenBank/DDBJ whole genome shotgun (WGS) entry which is preliminary data.</text>
</comment>
<sequence>MGPPPAPEPYKPPPGATETTWAVICGDNEKAWPRDPARYRKDAIRGKVRYPIYGDFTSTIKPCAFWGRPAEPVTVVNRTSPAPTATRGGACCRTVRPHLWVRRALAEAWSSAVPGTVPKVVSGPLLRPDQCRRGT</sequence>
<keyword evidence="2" id="KW-1185">Reference proteome</keyword>
<protein>
    <submittedName>
        <fullName evidence="1">Uncharacterized protein</fullName>
    </submittedName>
</protein>
<dbReference type="EMBL" id="JBHSKP010000008">
    <property type="protein sequence ID" value="MFC5153096.1"/>
    <property type="molecule type" value="Genomic_DNA"/>
</dbReference>
<dbReference type="RefSeq" id="WP_344474284.1">
    <property type="nucleotide sequence ID" value="NZ_BAAASB010000004.1"/>
</dbReference>
<name>A0ABW0AJG4_9ACTN</name>
<accession>A0ABW0AJG4</accession>
<gene>
    <name evidence="1" type="ORF">ACFPRH_15270</name>
</gene>